<sequence length="322" mass="35728">MAGESDAFDDAWAGKHQKIVEALRELGGRKDVPFLVAQETLWLLDGYGLTVSMLPDTVPQTEQYLAYTYIEEPELLPAKMLELFKALKEHAGGWSRVRVGSKAVAQDLIVFADSIQTQGTEVMGYAGKTSALGPNAEKWELSGSPAAIEVQDKAILLKMASSFEALRAPVEHFKASLEHVYSDLAAFRDEARFKLRPAVQEKIRALDRLVRAYKSEQRLADDPNSVSYGRVAAGLPGAQLKVTFHKLEASLSINISGTASIHSAWQGMDAYLEQSEQHLVSMQTQEELADFMIRYKIFLVQWAGIKTFAQEQLSAFDSTRQV</sequence>
<name>A0AAD0VTK3_PSEDL</name>
<dbReference type="GeneID" id="49613866"/>
<organism evidence="1 2">
    <name type="scientific">Pseudomonas plecoglossicida</name>
    <dbReference type="NCBI Taxonomy" id="70775"/>
    <lineage>
        <taxon>Bacteria</taxon>
        <taxon>Pseudomonadati</taxon>
        <taxon>Pseudomonadota</taxon>
        <taxon>Gammaproteobacteria</taxon>
        <taxon>Pseudomonadales</taxon>
        <taxon>Pseudomonadaceae</taxon>
        <taxon>Pseudomonas</taxon>
    </lineage>
</organism>
<dbReference type="Proteomes" id="UP000256503">
    <property type="component" value="Chromosome"/>
</dbReference>
<reference evidence="1 2" key="1">
    <citation type="submission" date="2018-07" db="EMBL/GenBank/DDBJ databases">
        <title>Complete genome sequence of a Pseudomonas plecoglossicida strain pathogenic to the marine fish, Larimichthys crocea.</title>
        <authorList>
            <person name="Tao Z."/>
        </authorList>
    </citation>
    <scope>NUCLEOTIDE SEQUENCE [LARGE SCALE GENOMIC DNA]</scope>
    <source>
        <strain evidence="1 2">XSDHY-P</strain>
    </source>
</reference>
<proteinExistence type="predicted"/>
<protein>
    <submittedName>
        <fullName evidence="1">Uncharacterized protein</fullName>
    </submittedName>
</protein>
<dbReference type="RefSeq" id="WP_016395652.1">
    <property type="nucleotide sequence ID" value="NZ_BSOM01000048.1"/>
</dbReference>
<dbReference type="AlphaFoldDB" id="A0AAD0VTK3"/>
<gene>
    <name evidence="1" type="ORF">DVB73_10595</name>
</gene>
<evidence type="ECO:0000313" key="1">
    <source>
        <dbReference type="EMBL" id="AXM96195.1"/>
    </source>
</evidence>
<evidence type="ECO:0000313" key="2">
    <source>
        <dbReference type="Proteomes" id="UP000256503"/>
    </source>
</evidence>
<dbReference type="EMBL" id="CP031146">
    <property type="protein sequence ID" value="AXM96195.1"/>
    <property type="molecule type" value="Genomic_DNA"/>
</dbReference>
<dbReference type="SUPFAM" id="SSF58100">
    <property type="entry name" value="Bacterial hemolysins"/>
    <property type="match status" value="1"/>
</dbReference>
<accession>A0AAD0VTK3</accession>